<reference evidence="2 3" key="1">
    <citation type="journal article" date="2013" name="Proc. Natl. Acad. Sci. U.S.A.">
        <title>Fine-scale variation in meiotic recombination in Mimulus inferred from population shotgun sequencing.</title>
        <authorList>
            <person name="Hellsten U."/>
            <person name="Wright K.M."/>
            <person name="Jenkins J."/>
            <person name="Shu S."/>
            <person name="Yuan Y."/>
            <person name="Wessler S.R."/>
            <person name="Schmutz J."/>
            <person name="Willis J.H."/>
            <person name="Rokhsar D.S."/>
        </authorList>
    </citation>
    <scope>NUCLEOTIDE SEQUENCE [LARGE SCALE GENOMIC DNA]</scope>
    <source>
        <strain evidence="3">cv. DUN x IM62</strain>
    </source>
</reference>
<gene>
    <name evidence="2" type="ORF">MIMGU_mgv1a024120mg</name>
</gene>
<dbReference type="InterPro" id="IPR036047">
    <property type="entry name" value="F-box-like_dom_sf"/>
</dbReference>
<dbReference type="InterPro" id="IPR050796">
    <property type="entry name" value="SCF_F-box_component"/>
</dbReference>
<dbReference type="NCBIfam" id="TIGR01640">
    <property type="entry name" value="F_box_assoc_1"/>
    <property type="match status" value="1"/>
</dbReference>
<dbReference type="Pfam" id="PF07734">
    <property type="entry name" value="FBA_1"/>
    <property type="match status" value="1"/>
</dbReference>
<dbReference type="Proteomes" id="UP000030748">
    <property type="component" value="Unassembled WGS sequence"/>
</dbReference>
<organism evidence="2 3">
    <name type="scientific">Erythranthe guttata</name>
    <name type="common">Yellow monkey flower</name>
    <name type="synonym">Mimulus guttatus</name>
    <dbReference type="NCBI Taxonomy" id="4155"/>
    <lineage>
        <taxon>Eukaryota</taxon>
        <taxon>Viridiplantae</taxon>
        <taxon>Streptophyta</taxon>
        <taxon>Embryophyta</taxon>
        <taxon>Tracheophyta</taxon>
        <taxon>Spermatophyta</taxon>
        <taxon>Magnoliopsida</taxon>
        <taxon>eudicotyledons</taxon>
        <taxon>Gunneridae</taxon>
        <taxon>Pentapetalae</taxon>
        <taxon>asterids</taxon>
        <taxon>lamiids</taxon>
        <taxon>Lamiales</taxon>
        <taxon>Phrymaceae</taxon>
        <taxon>Erythranthe</taxon>
    </lineage>
</organism>
<name>A0A022S1G8_ERYGU</name>
<accession>A0A022S1G8</accession>
<dbReference type="AlphaFoldDB" id="A0A022S1G8"/>
<feature type="domain" description="F-box associated beta-propeller type 1" evidence="1">
    <location>
        <begin position="84"/>
        <end position="305"/>
    </location>
</feature>
<dbReference type="PANTHER" id="PTHR31672">
    <property type="entry name" value="BNACNNG10540D PROTEIN"/>
    <property type="match status" value="1"/>
</dbReference>
<dbReference type="PANTHER" id="PTHR31672:SF11">
    <property type="entry name" value="F-BOX PROTEIN CPR1-LIKE ISOFORM X2"/>
    <property type="match status" value="1"/>
</dbReference>
<dbReference type="InterPro" id="IPR006527">
    <property type="entry name" value="F-box-assoc_dom_typ1"/>
</dbReference>
<dbReference type="SUPFAM" id="SSF81383">
    <property type="entry name" value="F-box domain"/>
    <property type="match status" value="1"/>
</dbReference>
<evidence type="ECO:0000259" key="1">
    <source>
        <dbReference type="Pfam" id="PF07734"/>
    </source>
</evidence>
<dbReference type="EMBL" id="KI630171">
    <property type="protein sequence ID" value="EYU46096.1"/>
    <property type="molecule type" value="Genomic_DNA"/>
</dbReference>
<proteinExistence type="predicted"/>
<protein>
    <recommendedName>
        <fullName evidence="1">F-box associated beta-propeller type 1 domain-containing protein</fullName>
    </recommendedName>
</protein>
<keyword evidence="3" id="KW-1185">Reference proteome</keyword>
<dbReference type="InterPro" id="IPR017451">
    <property type="entry name" value="F-box-assoc_interact_dom"/>
</dbReference>
<feature type="non-terminal residue" evidence="2">
    <location>
        <position position="324"/>
    </location>
</feature>
<sequence length="324" mass="37381">MVFEIIARLPAEDIYNYAVLVCRKWYRAIHTRNFVYSHLRQSTPGLLVQTLCCGNSASFFVSMSRGRVVVSEFGYELRGGTWASCNGLIVEFDYWKDALHITNPAIKQHSTIPLFSFPVASHDCHCIAYSAASMEYKVVVAYRIKDGNSRVLRLAIRTVGVDESWRHVCTEHLPNDIEANTPFITEGFIHWPSRKTHVLTLNVETEVITETPVPQGYEKRYKYYLSTGKSLSFIINCSEFSLEVWEMKSETREWTKMCNVDLEARKSKFEHLYCRNDSSPFMLVPGGWLNYQEVLVLCVSHKTRVCIAYNLRTQEIGFFELGYD</sequence>
<evidence type="ECO:0000313" key="3">
    <source>
        <dbReference type="Proteomes" id="UP000030748"/>
    </source>
</evidence>
<evidence type="ECO:0000313" key="2">
    <source>
        <dbReference type="EMBL" id="EYU46096.1"/>
    </source>
</evidence>